<dbReference type="RefSeq" id="WP_119547861.1">
    <property type="nucleotide sequence ID" value="NZ_QXIR01000020.1"/>
</dbReference>
<sequence length="333" mass="37503">MKKIAAVIFLALVLFTVTPFISYAAIPPGDLDSLLLELGLTKEEFNDYLLYYFDEELQTFNSIDELNETVGTRLNETTILPILDSYGFETIEDAEAFLTEYGEISEEDDVFTTFLFTNALEDTLAFYDEVEMDVEDFGLEELGLTSDEVLAVFEHLMSLDIDSAEFESKLLGFESRLNALGEFESAEELTQAQLEELYAIMEEMLSLFHLQADYYLIDENGTTTGPLSKEEMISMTSTNGKDLLIEIYDLEGNYLADLIFTADMFGSDWIQEQTKTIASPETVKKATVPLKTTVKGAKLPKTAGFYTEKMFLGLGLIIVGFVIFRRRSIISSK</sequence>
<keyword evidence="3" id="KW-1185">Reference proteome</keyword>
<gene>
    <name evidence="2" type="ORF">D3H55_14465</name>
</gene>
<dbReference type="InterPro" id="IPR030832">
    <property type="entry name" value="Acidic_LPXTA"/>
</dbReference>
<dbReference type="NCBIfam" id="TIGR04383">
    <property type="entry name" value="acidic_w_LPXTA"/>
    <property type="match status" value="1"/>
</dbReference>
<dbReference type="Proteomes" id="UP000265801">
    <property type="component" value="Unassembled WGS sequence"/>
</dbReference>
<evidence type="ECO:0000313" key="3">
    <source>
        <dbReference type="Proteomes" id="UP000265801"/>
    </source>
</evidence>
<organism evidence="2 3">
    <name type="scientific">Bacillus salacetis</name>
    <dbReference type="NCBI Taxonomy" id="2315464"/>
    <lineage>
        <taxon>Bacteria</taxon>
        <taxon>Bacillati</taxon>
        <taxon>Bacillota</taxon>
        <taxon>Bacilli</taxon>
        <taxon>Bacillales</taxon>
        <taxon>Bacillaceae</taxon>
        <taxon>Bacillus</taxon>
    </lineage>
</organism>
<reference evidence="2 3" key="1">
    <citation type="submission" date="2018-09" db="EMBL/GenBank/DDBJ databases">
        <title>Bacillus saliacetes sp. nov., isolated from Thai shrimp paste (Ka-pi).</title>
        <authorList>
            <person name="Daroonpunt R."/>
            <person name="Tanasupawat S."/>
            <person name="Yiamsombut S."/>
        </authorList>
    </citation>
    <scope>NUCLEOTIDE SEQUENCE [LARGE SCALE GENOMIC DNA]</scope>
    <source>
        <strain evidence="2 3">SKP7-4</strain>
    </source>
</reference>
<dbReference type="AlphaFoldDB" id="A0A3A1QUK3"/>
<dbReference type="OrthoDB" id="2718583at2"/>
<feature type="transmembrane region" description="Helical" evidence="1">
    <location>
        <begin position="303"/>
        <end position="324"/>
    </location>
</feature>
<name>A0A3A1QUK3_9BACI</name>
<keyword evidence="1" id="KW-0812">Transmembrane</keyword>
<proteinExistence type="predicted"/>
<accession>A0A3A1QUK3</accession>
<comment type="caution">
    <text evidence="2">The sequence shown here is derived from an EMBL/GenBank/DDBJ whole genome shotgun (WGS) entry which is preliminary data.</text>
</comment>
<protein>
    <submittedName>
        <fullName evidence="2">Processed acidic surface protein</fullName>
    </submittedName>
</protein>
<dbReference type="EMBL" id="QXIR01000020">
    <property type="protein sequence ID" value="RIW31827.1"/>
    <property type="molecule type" value="Genomic_DNA"/>
</dbReference>
<keyword evidence="1" id="KW-0472">Membrane</keyword>
<evidence type="ECO:0000256" key="1">
    <source>
        <dbReference type="SAM" id="Phobius"/>
    </source>
</evidence>
<evidence type="ECO:0000313" key="2">
    <source>
        <dbReference type="EMBL" id="RIW31827.1"/>
    </source>
</evidence>
<keyword evidence="1" id="KW-1133">Transmembrane helix</keyword>